<dbReference type="Proteomes" id="UP000015100">
    <property type="component" value="Unassembled WGS sequence"/>
</dbReference>
<organism evidence="2 3">
    <name type="scientific">Dactylellina haptotyla (strain CBS 200.50)</name>
    <name type="common">Nematode-trapping fungus</name>
    <name type="synonym">Monacrosporium haptotylum</name>
    <dbReference type="NCBI Taxonomy" id="1284197"/>
    <lineage>
        <taxon>Eukaryota</taxon>
        <taxon>Fungi</taxon>
        <taxon>Dikarya</taxon>
        <taxon>Ascomycota</taxon>
        <taxon>Pezizomycotina</taxon>
        <taxon>Orbiliomycetes</taxon>
        <taxon>Orbiliales</taxon>
        <taxon>Orbiliaceae</taxon>
        <taxon>Dactylellina</taxon>
    </lineage>
</organism>
<feature type="compositionally biased region" description="Polar residues" evidence="1">
    <location>
        <begin position="49"/>
        <end position="68"/>
    </location>
</feature>
<name>S8ALN8_DACHA</name>
<proteinExistence type="predicted"/>
<dbReference type="AlphaFoldDB" id="S8ALN8"/>
<reference evidence="2 3" key="1">
    <citation type="journal article" date="2013" name="PLoS Genet.">
        <title>Genomic mechanisms accounting for the adaptation to parasitism in nematode-trapping fungi.</title>
        <authorList>
            <person name="Meerupati T."/>
            <person name="Andersson K.M."/>
            <person name="Friman E."/>
            <person name="Kumar D."/>
            <person name="Tunlid A."/>
            <person name="Ahren D."/>
        </authorList>
    </citation>
    <scope>NUCLEOTIDE SEQUENCE [LARGE SCALE GENOMIC DNA]</scope>
    <source>
        <strain evidence="2 3">CBS 200.50</strain>
    </source>
</reference>
<dbReference type="EMBL" id="AQGS01000063">
    <property type="protein sequence ID" value="EPS43850.1"/>
    <property type="molecule type" value="Genomic_DNA"/>
</dbReference>
<evidence type="ECO:0000313" key="2">
    <source>
        <dbReference type="EMBL" id="EPS43850.1"/>
    </source>
</evidence>
<keyword evidence="3" id="KW-1185">Reference proteome</keyword>
<feature type="region of interest" description="Disordered" evidence="1">
    <location>
        <begin position="1"/>
        <end position="123"/>
    </location>
</feature>
<sequence>MARHMRIATPPPPNDRPYSSLISYNGALSSAGIQNQAPPAAVAQPDPQTSPRTNGSTSNAPDSTSRPDSSGAPDNGPSFIPPHSTDFLHIGSWTAGQYSNQEAHMSPAFTHHVRPEFAPPPSS</sequence>
<feature type="compositionally biased region" description="Low complexity" evidence="1">
    <location>
        <begin position="34"/>
        <end position="47"/>
    </location>
</feature>
<comment type="caution">
    <text evidence="2">The sequence shown here is derived from an EMBL/GenBank/DDBJ whole genome shotgun (WGS) entry which is preliminary data.</text>
</comment>
<feature type="compositionally biased region" description="Polar residues" evidence="1">
    <location>
        <begin position="20"/>
        <end position="33"/>
    </location>
</feature>
<reference evidence="3" key="2">
    <citation type="submission" date="2013-04" db="EMBL/GenBank/DDBJ databases">
        <title>Genomic mechanisms accounting for the adaptation to parasitism in nematode-trapping fungi.</title>
        <authorList>
            <person name="Ahren D.G."/>
        </authorList>
    </citation>
    <scope>NUCLEOTIDE SEQUENCE [LARGE SCALE GENOMIC DNA]</scope>
    <source>
        <strain evidence="3">CBS 200.50</strain>
    </source>
</reference>
<evidence type="ECO:0000256" key="1">
    <source>
        <dbReference type="SAM" id="MobiDB-lite"/>
    </source>
</evidence>
<accession>S8ALN8</accession>
<protein>
    <submittedName>
        <fullName evidence="2">Uncharacterized protein</fullName>
    </submittedName>
</protein>
<evidence type="ECO:0000313" key="3">
    <source>
        <dbReference type="Proteomes" id="UP000015100"/>
    </source>
</evidence>
<feature type="compositionally biased region" description="Polar residues" evidence="1">
    <location>
        <begin position="94"/>
        <end position="103"/>
    </location>
</feature>
<dbReference type="HOGENOM" id="CLU_2015188_0_0_1"/>
<gene>
    <name evidence="2" type="ORF">H072_2139</name>
</gene>